<reference evidence="1" key="1">
    <citation type="submission" date="2018-12" db="EMBL/GenBank/DDBJ databases">
        <authorList>
            <person name="Syme R.A."/>
            <person name="Farfan-Caceres L."/>
            <person name="Lichtenzveig J."/>
        </authorList>
    </citation>
    <scope>NUCLEOTIDE SEQUENCE</scope>
    <source>
        <strain evidence="1">Al4</strain>
    </source>
</reference>
<name>A0A8H7JCZ2_9PLEO</name>
<evidence type="ECO:0000313" key="1">
    <source>
        <dbReference type="EMBL" id="KAF9701341.1"/>
    </source>
</evidence>
<comment type="caution">
    <text evidence="1">The sequence shown here is derived from an EMBL/GenBank/DDBJ whole genome shotgun (WGS) entry which is preliminary data.</text>
</comment>
<accession>A0A8H7JCZ2</accession>
<sequence length="565" mass="63923">MTEPTLTLQIPFILLGRRDTHILDPSLLPPHEQATKPITLLLQALQHFCPTIAIHPWALDTFDWQVAPPAKTTRKAKRAHAAAQAAAHDLAQHDAEEKWRALTSVGSEVWILRPAPSDSTFLSHVALQDWREGDGRLTAVEAAGLGRNVWSCPVLLQRFGVPVDTSSPAWARFVREACKVFGVLCSAFVNFQGVVDGPFRRVREARYWDLVVGRKCFLKFVVGQVDGETGHKMLILAAAFERELDTLRTTEEVVEFVGVGRWLEWMLLRKMARAQRATRRMRGEEQWQKDISVEDERYQRTKGRLREWWDVIHDMDKTEIIQGMRKFQGNGKIRLGTALHESSDHTYQFIFQGRHSTLNANQLIAYTALLARIVDTAQTLNLNALTEQLEDFQVKQLPDPTDRFSKMLSFLGHDVSDPSNSALTACLNPIDCTTHSSSTRFTSPAPRLRHPLESVDPFYDVRTYLEKKHEAGRVGMAGFIERYSRAVGYRPTKDEKLLAMLSAEKGGWKGRDRGQKKGGLKSVTADAHLGLESGNPVDGKTVQEEHVQSKARAHITEWLKYLPKR</sequence>
<proteinExistence type="predicted"/>
<dbReference type="Proteomes" id="UP000651452">
    <property type="component" value="Unassembled WGS sequence"/>
</dbReference>
<reference evidence="1" key="2">
    <citation type="submission" date="2020-09" db="EMBL/GenBank/DDBJ databases">
        <title>Reference genome assembly for Australian Ascochyta lentis isolate Al4.</title>
        <authorList>
            <person name="Lee R.C."/>
            <person name="Farfan-Caceres L.M."/>
            <person name="Debler J.W."/>
            <person name="Williams A.H."/>
            <person name="Henares B.M."/>
        </authorList>
    </citation>
    <scope>NUCLEOTIDE SEQUENCE</scope>
    <source>
        <strain evidence="1">Al4</strain>
    </source>
</reference>
<dbReference type="AlphaFoldDB" id="A0A8H7JCZ2"/>
<dbReference type="OrthoDB" id="3796016at2759"/>
<dbReference type="EMBL" id="RZGK01000002">
    <property type="protein sequence ID" value="KAF9701341.1"/>
    <property type="molecule type" value="Genomic_DNA"/>
</dbReference>
<keyword evidence="2" id="KW-1185">Reference proteome</keyword>
<organism evidence="1 2">
    <name type="scientific">Ascochyta lentis</name>
    <dbReference type="NCBI Taxonomy" id="205686"/>
    <lineage>
        <taxon>Eukaryota</taxon>
        <taxon>Fungi</taxon>
        <taxon>Dikarya</taxon>
        <taxon>Ascomycota</taxon>
        <taxon>Pezizomycotina</taxon>
        <taxon>Dothideomycetes</taxon>
        <taxon>Pleosporomycetidae</taxon>
        <taxon>Pleosporales</taxon>
        <taxon>Pleosporineae</taxon>
        <taxon>Didymellaceae</taxon>
        <taxon>Ascochyta</taxon>
    </lineage>
</organism>
<gene>
    <name evidence="1" type="ORF">EKO04_000619</name>
</gene>
<evidence type="ECO:0000313" key="2">
    <source>
        <dbReference type="Proteomes" id="UP000651452"/>
    </source>
</evidence>
<protein>
    <submittedName>
        <fullName evidence="1">Uncharacterized protein</fullName>
    </submittedName>
</protein>